<organism evidence="10 11">
    <name type="scientific">Lacrimispora amygdalina</name>
    <dbReference type="NCBI Taxonomy" id="253257"/>
    <lineage>
        <taxon>Bacteria</taxon>
        <taxon>Bacillati</taxon>
        <taxon>Bacillota</taxon>
        <taxon>Clostridia</taxon>
        <taxon>Lachnospirales</taxon>
        <taxon>Lachnospiraceae</taxon>
        <taxon>Lacrimispora</taxon>
    </lineage>
</organism>
<dbReference type="GO" id="GO:0015190">
    <property type="term" value="F:L-leucine transmembrane transporter activity"/>
    <property type="evidence" value="ECO:0007669"/>
    <property type="project" value="TreeGrafter"/>
</dbReference>
<feature type="transmembrane region" description="Helical" evidence="9">
    <location>
        <begin position="192"/>
        <end position="214"/>
    </location>
</feature>
<sequence length="438" mass="46669">MERLTKEKLVIAGLTVFSMFFGAGNLIFPPFLGASAGTASWVAVAGFAVTAIGFPVLGVVAVAQSGGLDKLAGRVHPMFAFVFTLLIYLSIGPCLAIPRTASTSFEMAVVPFLKEGSSSGLMQFLYSVVFFSIAFVVALKPDKLTDRLGKILTPILLVLIAVIFAGCIIHPAGTYGQPSETYQKTPFIKGFLEGYMTMDTIAALNFGIIISLNIKAMGIKKEADVVRETIRAGFFAGGILLLVYSALTHVGAVTGGAFGVTENGAQTLNQAVQFLYGKAGLVLLAAVFFIACLNTCIGLISCCSKYFCTIIPKVGYRTWAFLFALVSLIISNAGLNKILEISVPVLNALYPISIVLIILSFAFRDGKRWRAVYICTMGLTGITGVLLALEQAGARFLHDLLIKLPLYSAGLGWICPTVFGIVIGAIIGIIIRSVKTRD</sequence>
<dbReference type="GO" id="GO:0005886">
    <property type="term" value="C:plasma membrane"/>
    <property type="evidence" value="ECO:0007669"/>
    <property type="project" value="UniProtKB-SubCell"/>
</dbReference>
<dbReference type="Pfam" id="PF05525">
    <property type="entry name" value="Branch_AA_trans"/>
    <property type="match status" value="1"/>
</dbReference>
<dbReference type="AlphaFoldDB" id="A0A3E2N7R1"/>
<feature type="transmembrane region" description="Helical" evidence="9">
    <location>
        <begin position="314"/>
        <end position="335"/>
    </location>
</feature>
<accession>A0A3E2N7R1</accession>
<keyword evidence="8 9" id="KW-0472">Membrane</keyword>
<evidence type="ECO:0000256" key="3">
    <source>
        <dbReference type="ARBA" id="ARBA00022448"/>
    </source>
</evidence>
<feature type="transmembrane region" description="Helical" evidence="9">
    <location>
        <begin position="75"/>
        <end position="101"/>
    </location>
</feature>
<name>A0A3E2N7R1_9FIRM</name>
<keyword evidence="5 9" id="KW-0812">Transmembrane</keyword>
<feature type="transmembrane region" description="Helical" evidence="9">
    <location>
        <begin position="409"/>
        <end position="431"/>
    </location>
</feature>
<keyword evidence="4" id="KW-1003">Cell membrane</keyword>
<dbReference type="PANTHER" id="PTHR30588:SF0">
    <property type="entry name" value="BRANCHED-CHAIN AMINO ACID PERMEASE BRNQ"/>
    <property type="match status" value="1"/>
</dbReference>
<dbReference type="PANTHER" id="PTHR30588">
    <property type="entry name" value="BRANCHED-CHAIN AMINO ACID TRANSPORT SYSTEM 2 CARRIER PROTEIN"/>
    <property type="match status" value="1"/>
</dbReference>
<dbReference type="InterPro" id="IPR004685">
    <property type="entry name" value="Brnchd-chn_aa_trnsp_Livcs"/>
</dbReference>
<feature type="transmembrane region" description="Helical" evidence="9">
    <location>
        <begin position="9"/>
        <end position="28"/>
    </location>
</feature>
<dbReference type="GO" id="GO:0015820">
    <property type="term" value="P:L-leucine transport"/>
    <property type="evidence" value="ECO:0007669"/>
    <property type="project" value="TreeGrafter"/>
</dbReference>
<feature type="transmembrane region" description="Helical" evidence="9">
    <location>
        <begin position="370"/>
        <end position="389"/>
    </location>
</feature>
<evidence type="ECO:0000256" key="8">
    <source>
        <dbReference type="ARBA" id="ARBA00023136"/>
    </source>
</evidence>
<dbReference type="OrthoDB" id="9783920at2"/>
<reference evidence="10 11" key="1">
    <citation type="submission" date="2018-07" db="EMBL/GenBank/DDBJ databases">
        <title>New species, Clostridium PI-S10-A1B.</title>
        <authorList>
            <person name="Krishna G."/>
            <person name="Summeta K."/>
            <person name="Shikha S."/>
            <person name="Prabhu P.B."/>
            <person name="Suresh K."/>
        </authorList>
    </citation>
    <scope>NUCLEOTIDE SEQUENCE [LARGE SCALE GENOMIC DNA]</scope>
    <source>
        <strain evidence="10 11">PI-S10-A1B</strain>
    </source>
</reference>
<feature type="transmembrane region" description="Helical" evidence="9">
    <location>
        <begin position="121"/>
        <end position="139"/>
    </location>
</feature>
<feature type="transmembrane region" description="Helical" evidence="9">
    <location>
        <begin position="234"/>
        <end position="259"/>
    </location>
</feature>
<dbReference type="GO" id="GO:0015188">
    <property type="term" value="F:L-isoleucine transmembrane transporter activity"/>
    <property type="evidence" value="ECO:0007669"/>
    <property type="project" value="TreeGrafter"/>
</dbReference>
<evidence type="ECO:0000256" key="2">
    <source>
        <dbReference type="ARBA" id="ARBA00008540"/>
    </source>
</evidence>
<dbReference type="RefSeq" id="WP_117418847.1">
    <property type="nucleotide sequence ID" value="NZ_QOHO01000070.1"/>
</dbReference>
<dbReference type="Proteomes" id="UP000260680">
    <property type="component" value="Unassembled WGS sequence"/>
</dbReference>
<evidence type="ECO:0000256" key="6">
    <source>
        <dbReference type="ARBA" id="ARBA00022970"/>
    </source>
</evidence>
<keyword evidence="6 9" id="KW-0029">Amino-acid transport</keyword>
<dbReference type="GO" id="GO:0005304">
    <property type="term" value="F:L-valine transmembrane transporter activity"/>
    <property type="evidence" value="ECO:0007669"/>
    <property type="project" value="TreeGrafter"/>
</dbReference>
<comment type="subcellular location">
    <subcellularLocation>
        <location evidence="1 9">Cell membrane</location>
        <topology evidence="1 9">Multi-pass membrane protein</topology>
    </subcellularLocation>
</comment>
<evidence type="ECO:0000313" key="10">
    <source>
        <dbReference type="EMBL" id="RFZ77043.1"/>
    </source>
</evidence>
<dbReference type="NCBIfam" id="TIGR00796">
    <property type="entry name" value="livcs"/>
    <property type="match status" value="1"/>
</dbReference>
<dbReference type="EMBL" id="QOHO01000070">
    <property type="protein sequence ID" value="RFZ77043.1"/>
    <property type="molecule type" value="Genomic_DNA"/>
</dbReference>
<feature type="transmembrane region" description="Helical" evidence="9">
    <location>
        <begin position="40"/>
        <end position="63"/>
    </location>
</feature>
<keyword evidence="3 9" id="KW-0813">Transport</keyword>
<protein>
    <recommendedName>
        <fullName evidence="9">Branched-chain amino acid transport system carrier protein</fullName>
    </recommendedName>
</protein>
<feature type="transmembrane region" description="Helical" evidence="9">
    <location>
        <begin position="341"/>
        <end position="363"/>
    </location>
</feature>
<evidence type="ECO:0000256" key="5">
    <source>
        <dbReference type="ARBA" id="ARBA00022692"/>
    </source>
</evidence>
<feature type="transmembrane region" description="Helical" evidence="9">
    <location>
        <begin position="279"/>
        <end position="302"/>
    </location>
</feature>
<keyword evidence="7 9" id="KW-1133">Transmembrane helix</keyword>
<comment type="function">
    <text evidence="9">Component of the transport system for branched-chain amino acids.</text>
</comment>
<evidence type="ECO:0000313" key="11">
    <source>
        <dbReference type="Proteomes" id="UP000260680"/>
    </source>
</evidence>
<feature type="transmembrane region" description="Helical" evidence="9">
    <location>
        <begin position="151"/>
        <end position="172"/>
    </location>
</feature>
<evidence type="ECO:0000256" key="4">
    <source>
        <dbReference type="ARBA" id="ARBA00022475"/>
    </source>
</evidence>
<evidence type="ECO:0000256" key="7">
    <source>
        <dbReference type="ARBA" id="ARBA00022989"/>
    </source>
</evidence>
<evidence type="ECO:0000256" key="9">
    <source>
        <dbReference type="RuleBase" id="RU362122"/>
    </source>
</evidence>
<gene>
    <name evidence="10" type="primary">brnQ</name>
    <name evidence="10" type="ORF">DS742_20635</name>
</gene>
<evidence type="ECO:0000256" key="1">
    <source>
        <dbReference type="ARBA" id="ARBA00004651"/>
    </source>
</evidence>
<comment type="similarity">
    <text evidence="2 9">Belongs to the branched chain amino acid transporter family.</text>
</comment>
<proteinExistence type="inferred from homology"/>
<dbReference type="GO" id="GO:0015818">
    <property type="term" value="P:isoleucine transport"/>
    <property type="evidence" value="ECO:0007669"/>
    <property type="project" value="TreeGrafter"/>
</dbReference>
<comment type="caution">
    <text evidence="10">The sequence shown here is derived from an EMBL/GenBank/DDBJ whole genome shotgun (WGS) entry which is preliminary data.</text>
</comment>